<feature type="compositionally biased region" description="Basic and acidic residues" evidence="1">
    <location>
        <begin position="1"/>
        <end position="13"/>
    </location>
</feature>
<organism evidence="2 3">
    <name type="scientific">Euplotes crassus</name>
    <dbReference type="NCBI Taxonomy" id="5936"/>
    <lineage>
        <taxon>Eukaryota</taxon>
        <taxon>Sar</taxon>
        <taxon>Alveolata</taxon>
        <taxon>Ciliophora</taxon>
        <taxon>Intramacronucleata</taxon>
        <taxon>Spirotrichea</taxon>
        <taxon>Hypotrichia</taxon>
        <taxon>Euplotida</taxon>
        <taxon>Euplotidae</taxon>
        <taxon>Moneuplotes</taxon>
    </lineage>
</organism>
<keyword evidence="3" id="KW-1185">Reference proteome</keyword>
<reference evidence="2" key="1">
    <citation type="submission" date="2023-07" db="EMBL/GenBank/DDBJ databases">
        <authorList>
            <consortium name="AG Swart"/>
            <person name="Singh M."/>
            <person name="Singh A."/>
            <person name="Seah K."/>
            <person name="Emmerich C."/>
        </authorList>
    </citation>
    <scope>NUCLEOTIDE SEQUENCE</scope>
    <source>
        <strain evidence="2">DP1</strain>
    </source>
</reference>
<feature type="compositionally biased region" description="Polar residues" evidence="1">
    <location>
        <begin position="14"/>
        <end position="25"/>
    </location>
</feature>
<feature type="compositionally biased region" description="Basic residues" evidence="1">
    <location>
        <begin position="79"/>
        <end position="92"/>
    </location>
</feature>
<accession>A0AAD1XN46</accession>
<feature type="region of interest" description="Disordered" evidence="1">
    <location>
        <begin position="1"/>
        <end position="25"/>
    </location>
</feature>
<name>A0AAD1XN46_EUPCR</name>
<feature type="compositionally biased region" description="Polar residues" evidence="1">
    <location>
        <begin position="96"/>
        <end position="105"/>
    </location>
</feature>
<sequence>MERRSINNQEVKECNSNGVNSDQNGSLLKNIMNKRLSINPSMVKQYSTLVRLQAESERGNPNSETESVKSLKPSESTKLKPRKSKARKKKNYKNNIGKQNDLMQSHEVNYNMKSLLSRRHTKVAPAIEGLSYKKSNSRSSSPNRELSSEFCGTAKPHYRKLEETQAEGRCDRFGTLIISGSKEHRICFRDEIGEGKVDIIKEVESYKTYYKSKTFISCSCNIF</sequence>
<dbReference type="EMBL" id="CAMPGE010017212">
    <property type="protein sequence ID" value="CAI2375717.1"/>
    <property type="molecule type" value="Genomic_DNA"/>
</dbReference>
<evidence type="ECO:0000313" key="3">
    <source>
        <dbReference type="Proteomes" id="UP001295684"/>
    </source>
</evidence>
<dbReference type="AlphaFoldDB" id="A0AAD1XN46"/>
<proteinExistence type="predicted"/>
<gene>
    <name evidence="2" type="ORF">ECRASSUSDP1_LOCUS17081</name>
</gene>
<protein>
    <submittedName>
        <fullName evidence="2">Uncharacterized protein</fullName>
    </submittedName>
</protein>
<evidence type="ECO:0000313" key="2">
    <source>
        <dbReference type="EMBL" id="CAI2375717.1"/>
    </source>
</evidence>
<dbReference type="Proteomes" id="UP001295684">
    <property type="component" value="Unassembled WGS sequence"/>
</dbReference>
<comment type="caution">
    <text evidence="2">The sequence shown here is derived from an EMBL/GenBank/DDBJ whole genome shotgun (WGS) entry which is preliminary data.</text>
</comment>
<feature type="region of interest" description="Disordered" evidence="1">
    <location>
        <begin position="54"/>
        <end position="105"/>
    </location>
</feature>
<evidence type="ECO:0000256" key="1">
    <source>
        <dbReference type="SAM" id="MobiDB-lite"/>
    </source>
</evidence>